<name>A0A1D2VLD9_9ASCO</name>
<protein>
    <submittedName>
        <fullName evidence="1">Uncharacterized protein</fullName>
    </submittedName>
</protein>
<accession>A0A1D2VLD9</accession>
<gene>
    <name evidence="1" type="ORF">ASCRUDRAFT_134646</name>
</gene>
<keyword evidence="2" id="KW-1185">Reference proteome</keyword>
<organism evidence="1 2">
    <name type="scientific">Ascoidea rubescens DSM 1968</name>
    <dbReference type="NCBI Taxonomy" id="1344418"/>
    <lineage>
        <taxon>Eukaryota</taxon>
        <taxon>Fungi</taxon>
        <taxon>Dikarya</taxon>
        <taxon>Ascomycota</taxon>
        <taxon>Saccharomycotina</taxon>
        <taxon>Saccharomycetes</taxon>
        <taxon>Ascoideaceae</taxon>
        <taxon>Ascoidea</taxon>
    </lineage>
</organism>
<evidence type="ECO:0000313" key="1">
    <source>
        <dbReference type="EMBL" id="ODV62394.1"/>
    </source>
</evidence>
<reference evidence="2" key="1">
    <citation type="submission" date="2016-05" db="EMBL/GenBank/DDBJ databases">
        <title>Comparative genomics of biotechnologically important yeasts.</title>
        <authorList>
            <consortium name="DOE Joint Genome Institute"/>
            <person name="Riley R."/>
            <person name="Haridas S."/>
            <person name="Wolfe K.H."/>
            <person name="Lopes M.R."/>
            <person name="Hittinger C.T."/>
            <person name="Goker M."/>
            <person name="Salamov A."/>
            <person name="Wisecaver J."/>
            <person name="Long T.M."/>
            <person name="Aerts A.L."/>
            <person name="Barry K."/>
            <person name="Choi C."/>
            <person name="Clum A."/>
            <person name="Coughlan A.Y."/>
            <person name="Deshpande S."/>
            <person name="Douglass A.P."/>
            <person name="Hanson S.J."/>
            <person name="Klenk H.-P."/>
            <person name="Labutti K."/>
            <person name="Lapidus A."/>
            <person name="Lindquist E."/>
            <person name="Lipzen A."/>
            <person name="Meier-Kolthoff J.P."/>
            <person name="Ohm R.A."/>
            <person name="Otillar R.P."/>
            <person name="Pangilinan J."/>
            <person name="Peng Y."/>
            <person name="Rokas A."/>
            <person name="Rosa C.A."/>
            <person name="Scheuner C."/>
            <person name="Sibirny A.A."/>
            <person name="Slot J.C."/>
            <person name="Stielow J.B."/>
            <person name="Sun H."/>
            <person name="Kurtzman C.P."/>
            <person name="Blackwell M."/>
            <person name="Grigoriev I.V."/>
            <person name="Jeffries T.W."/>
        </authorList>
    </citation>
    <scope>NUCLEOTIDE SEQUENCE [LARGE SCALE GENOMIC DNA]</scope>
    <source>
        <strain evidence="2">DSM 1968</strain>
    </source>
</reference>
<dbReference type="Proteomes" id="UP000095038">
    <property type="component" value="Unassembled WGS sequence"/>
</dbReference>
<sequence length="53" mass="6361">MVHYQLTEINSDFSVNCFTKSSISLHLMKLFDYLKNIDRSYALFEKFHTRLTN</sequence>
<dbReference type="RefSeq" id="XP_020048701.1">
    <property type="nucleotide sequence ID" value="XM_020189077.1"/>
</dbReference>
<dbReference type="EMBL" id="KV454477">
    <property type="protein sequence ID" value="ODV62394.1"/>
    <property type="molecule type" value="Genomic_DNA"/>
</dbReference>
<dbReference type="GeneID" id="30962713"/>
<evidence type="ECO:0000313" key="2">
    <source>
        <dbReference type="Proteomes" id="UP000095038"/>
    </source>
</evidence>
<proteinExistence type="predicted"/>
<dbReference type="InParanoid" id="A0A1D2VLD9"/>
<dbReference type="AlphaFoldDB" id="A0A1D2VLD9"/>